<dbReference type="Proteomes" id="UP001604267">
    <property type="component" value="Unassembled WGS sequence"/>
</dbReference>
<accession>A0ABW7B577</accession>
<reference evidence="5 6" key="1">
    <citation type="submission" date="2024-10" db="EMBL/GenBank/DDBJ databases">
        <title>The Natural Products Discovery Center: Release of the First 8490 Sequenced Strains for Exploring Actinobacteria Biosynthetic Diversity.</title>
        <authorList>
            <person name="Kalkreuter E."/>
            <person name="Kautsar S.A."/>
            <person name="Yang D."/>
            <person name="Bader C.D."/>
            <person name="Teijaro C.N."/>
            <person name="Fluegel L."/>
            <person name="Davis C.M."/>
            <person name="Simpson J.R."/>
            <person name="Lauterbach L."/>
            <person name="Steele A.D."/>
            <person name="Gui C."/>
            <person name="Meng S."/>
            <person name="Li G."/>
            <person name="Viehrig K."/>
            <person name="Ye F."/>
            <person name="Su P."/>
            <person name="Kiefer A.F."/>
            <person name="Nichols A."/>
            <person name="Cepeda A.J."/>
            <person name="Yan W."/>
            <person name="Fan B."/>
            <person name="Jiang Y."/>
            <person name="Adhikari A."/>
            <person name="Zheng C.-J."/>
            <person name="Schuster L."/>
            <person name="Cowan T.M."/>
            <person name="Smanski M.J."/>
            <person name="Chevrette M.G."/>
            <person name="De Carvalho L.P.S."/>
            <person name="Shen B."/>
        </authorList>
    </citation>
    <scope>NUCLEOTIDE SEQUENCE [LARGE SCALE GENOMIC DNA]</scope>
    <source>
        <strain evidence="5 6">NPDC048320</strain>
    </source>
</reference>
<proteinExistence type="predicted"/>
<keyword evidence="6" id="KW-1185">Reference proteome</keyword>
<evidence type="ECO:0000313" key="5">
    <source>
        <dbReference type="EMBL" id="MFG3012322.1"/>
    </source>
</evidence>
<dbReference type="RefSeq" id="WP_392818321.1">
    <property type="nucleotide sequence ID" value="NZ_JBICYV010000008.1"/>
</dbReference>
<dbReference type="Gene3D" id="3.40.50.20">
    <property type="match status" value="1"/>
</dbReference>
<feature type="region of interest" description="Disordered" evidence="4">
    <location>
        <begin position="117"/>
        <end position="165"/>
    </location>
</feature>
<evidence type="ECO:0000256" key="2">
    <source>
        <dbReference type="ARBA" id="ARBA00022741"/>
    </source>
</evidence>
<feature type="compositionally biased region" description="Basic and acidic residues" evidence="4">
    <location>
        <begin position="147"/>
        <end position="161"/>
    </location>
</feature>
<comment type="caution">
    <text evidence="5">The sequence shown here is derived from an EMBL/GenBank/DDBJ whole genome shotgun (WGS) entry which is preliminary data.</text>
</comment>
<evidence type="ECO:0000256" key="3">
    <source>
        <dbReference type="ARBA" id="ARBA00022840"/>
    </source>
</evidence>
<sequence length="378" mass="40271">MAQPVVLLGAGRRDSCNEFPLARIAAVRPVVLVDPDPPAWARPHLTGHLAADPARESSTTEAVLAYAAGHPVAGVLTWSGAHLTTAARITARLGLPGLPYETAAACADPVALRTLLHRKRLPTTGPRDRGDASDARNARNAGDAEDPWNRGDAGDPRDREGPLVSAETVVLDDEVRIVALTRTTPGPPPARSPLRHHVHAHDGLLHNRFLRTCVERTVRALALTHTVAHITLRLTARGPRVLAVAPHLPGDLIPLLVERATGVDLATAAAALATGDHPDLTPTRQRAAAVQFAYPTVTGRLTHLRLDPAAEHDPSADHILLTRHPGDPVTAAPHAHVTDRLAHWVVTAENPTDCETALRRMAHHLTARILPVADGYAA</sequence>
<dbReference type="SUPFAM" id="SSF56059">
    <property type="entry name" value="Glutathione synthetase ATP-binding domain-like"/>
    <property type="match status" value="1"/>
</dbReference>
<dbReference type="EMBL" id="JBICYV010000008">
    <property type="protein sequence ID" value="MFG3012322.1"/>
    <property type="molecule type" value="Genomic_DNA"/>
</dbReference>
<keyword evidence="1" id="KW-0436">Ligase</keyword>
<evidence type="ECO:0000256" key="1">
    <source>
        <dbReference type="ARBA" id="ARBA00022598"/>
    </source>
</evidence>
<keyword evidence="3" id="KW-0067">ATP-binding</keyword>
<gene>
    <name evidence="5" type="ORF">ACGFZB_18045</name>
</gene>
<evidence type="ECO:0000313" key="6">
    <source>
        <dbReference type="Proteomes" id="UP001604267"/>
    </source>
</evidence>
<organism evidence="5 6">
    <name type="scientific">Streptomyces cinerochromogenes</name>
    <dbReference type="NCBI Taxonomy" id="66422"/>
    <lineage>
        <taxon>Bacteria</taxon>
        <taxon>Bacillati</taxon>
        <taxon>Actinomycetota</taxon>
        <taxon>Actinomycetes</taxon>
        <taxon>Kitasatosporales</taxon>
        <taxon>Streptomycetaceae</taxon>
        <taxon>Streptomyces</taxon>
    </lineage>
</organism>
<dbReference type="PANTHER" id="PTHR43585:SF2">
    <property type="entry name" value="ATP-GRASP ENZYME FSQD"/>
    <property type="match status" value="1"/>
</dbReference>
<evidence type="ECO:0000256" key="4">
    <source>
        <dbReference type="SAM" id="MobiDB-lite"/>
    </source>
</evidence>
<evidence type="ECO:0008006" key="7">
    <source>
        <dbReference type="Google" id="ProtNLM"/>
    </source>
</evidence>
<feature type="compositionally biased region" description="Basic and acidic residues" evidence="4">
    <location>
        <begin position="126"/>
        <end position="137"/>
    </location>
</feature>
<dbReference type="PANTHER" id="PTHR43585">
    <property type="entry name" value="FUMIPYRROLE BIOSYNTHESIS PROTEIN C"/>
    <property type="match status" value="1"/>
</dbReference>
<name>A0ABW7B577_9ACTN</name>
<dbReference type="Gene3D" id="3.30.470.20">
    <property type="entry name" value="ATP-grasp fold, B domain"/>
    <property type="match status" value="1"/>
</dbReference>
<keyword evidence="2" id="KW-0547">Nucleotide-binding</keyword>
<dbReference type="InterPro" id="IPR052032">
    <property type="entry name" value="ATP-dep_AA_Ligase"/>
</dbReference>
<protein>
    <recommendedName>
        <fullName evidence="7">L-amino acid ligase C-terminal domain-containing protein</fullName>
    </recommendedName>
</protein>